<dbReference type="InterPro" id="IPR036322">
    <property type="entry name" value="WD40_repeat_dom_sf"/>
</dbReference>
<dbReference type="FunFam" id="2.130.10.10:FF:001192">
    <property type="entry name" value="Protein SLOW WALKER 1"/>
    <property type="match status" value="1"/>
</dbReference>
<dbReference type="Pfam" id="PF00400">
    <property type="entry name" value="WD40"/>
    <property type="match status" value="2"/>
</dbReference>
<keyword evidence="3 6" id="KW-0853">WD repeat</keyword>
<dbReference type="EMBL" id="BRXU01000004">
    <property type="protein sequence ID" value="GLC50863.1"/>
    <property type="molecule type" value="Genomic_DNA"/>
</dbReference>
<comment type="caution">
    <text evidence="8">The sequence shown here is derived from an EMBL/GenBank/DDBJ whole genome shotgun (WGS) entry which is preliminary data.</text>
</comment>
<reference evidence="8 9" key="1">
    <citation type="journal article" date="2023" name="Commun. Biol.">
        <title>Reorganization of the ancestral sex-determining regions during the evolution of trioecy in Pleodorina starrii.</title>
        <authorList>
            <person name="Takahashi K."/>
            <person name="Suzuki S."/>
            <person name="Kawai-Toyooka H."/>
            <person name="Yamamoto K."/>
            <person name="Hamaji T."/>
            <person name="Ootsuki R."/>
            <person name="Yamaguchi H."/>
            <person name="Kawachi M."/>
            <person name="Higashiyama T."/>
            <person name="Nozaki H."/>
        </authorList>
    </citation>
    <scope>NUCLEOTIDE SEQUENCE [LARGE SCALE GENOMIC DNA]</scope>
    <source>
        <strain evidence="8 9">NIES-4479</strain>
    </source>
</reference>
<dbReference type="Proteomes" id="UP001165080">
    <property type="component" value="Unassembled WGS sequence"/>
</dbReference>
<dbReference type="InterPro" id="IPR018983">
    <property type="entry name" value="U3_snoRNA-assocProt_15_C"/>
</dbReference>
<dbReference type="GO" id="GO:0045943">
    <property type="term" value="P:positive regulation of transcription by RNA polymerase I"/>
    <property type="evidence" value="ECO:0007669"/>
    <property type="project" value="TreeGrafter"/>
</dbReference>
<feature type="domain" description="U3 small nucleolar RNA-associated protein 15 C-terminal" evidence="7">
    <location>
        <begin position="380"/>
        <end position="522"/>
    </location>
</feature>
<evidence type="ECO:0000259" key="7">
    <source>
        <dbReference type="Pfam" id="PF09384"/>
    </source>
</evidence>
<name>A0A9W6EZA4_9CHLO</name>
<dbReference type="SUPFAM" id="SSF50978">
    <property type="entry name" value="WD40 repeat-like"/>
    <property type="match status" value="1"/>
</dbReference>
<proteinExistence type="predicted"/>
<evidence type="ECO:0000313" key="8">
    <source>
        <dbReference type="EMBL" id="GLC50863.1"/>
    </source>
</evidence>
<keyword evidence="4" id="KW-0677">Repeat</keyword>
<dbReference type="PROSITE" id="PS50082">
    <property type="entry name" value="WD_REPEATS_2"/>
    <property type="match status" value="2"/>
</dbReference>
<dbReference type="PANTHER" id="PTHR19924:SF26">
    <property type="entry name" value="U3 SMALL NUCLEOLAR RNA-ASSOCIATED PROTEIN 15 HOMOLOG"/>
    <property type="match status" value="1"/>
</dbReference>
<dbReference type="Pfam" id="PF09384">
    <property type="entry name" value="UTP15_C"/>
    <property type="match status" value="1"/>
</dbReference>
<evidence type="ECO:0000256" key="2">
    <source>
        <dbReference type="ARBA" id="ARBA00022552"/>
    </source>
</evidence>
<evidence type="ECO:0000256" key="3">
    <source>
        <dbReference type="ARBA" id="ARBA00022574"/>
    </source>
</evidence>
<evidence type="ECO:0000256" key="6">
    <source>
        <dbReference type="PROSITE-ProRule" id="PRU00221"/>
    </source>
</evidence>
<comment type="subcellular location">
    <subcellularLocation>
        <location evidence="1">Nucleus</location>
        <location evidence="1">Nucleolus</location>
    </subcellularLocation>
</comment>
<feature type="repeat" description="WD" evidence="6">
    <location>
        <begin position="123"/>
        <end position="164"/>
    </location>
</feature>
<dbReference type="SMART" id="SM00320">
    <property type="entry name" value="WD40"/>
    <property type="match status" value="6"/>
</dbReference>
<gene>
    <name evidence="8" type="primary">PLEST011175</name>
    <name evidence="8" type="ORF">PLESTB_000440200</name>
</gene>
<keyword evidence="5" id="KW-0539">Nucleus</keyword>
<dbReference type="GO" id="GO:0006364">
    <property type="term" value="P:rRNA processing"/>
    <property type="evidence" value="ECO:0007669"/>
    <property type="project" value="UniProtKB-KW"/>
</dbReference>
<accession>A0A9W6EZA4</accession>
<dbReference type="PANTHER" id="PTHR19924">
    <property type="entry name" value="UTP15 U3 SMALL NUCLEOLAR RNA-ASSOCIATED PROTEIN 15 FAMILY MEMBER"/>
    <property type="match status" value="1"/>
</dbReference>
<feature type="repeat" description="WD" evidence="6">
    <location>
        <begin position="165"/>
        <end position="202"/>
    </location>
</feature>
<evidence type="ECO:0000313" key="9">
    <source>
        <dbReference type="Proteomes" id="UP001165080"/>
    </source>
</evidence>
<evidence type="ECO:0000256" key="1">
    <source>
        <dbReference type="ARBA" id="ARBA00004604"/>
    </source>
</evidence>
<dbReference type="InterPro" id="IPR001680">
    <property type="entry name" value="WD40_rpt"/>
</dbReference>
<dbReference type="AlphaFoldDB" id="A0A9W6EZA4"/>
<organism evidence="8 9">
    <name type="scientific">Pleodorina starrii</name>
    <dbReference type="NCBI Taxonomy" id="330485"/>
    <lineage>
        <taxon>Eukaryota</taxon>
        <taxon>Viridiplantae</taxon>
        <taxon>Chlorophyta</taxon>
        <taxon>core chlorophytes</taxon>
        <taxon>Chlorophyceae</taxon>
        <taxon>CS clade</taxon>
        <taxon>Chlamydomonadales</taxon>
        <taxon>Volvocaceae</taxon>
        <taxon>Pleodorina</taxon>
    </lineage>
</organism>
<keyword evidence="9" id="KW-1185">Reference proteome</keyword>
<dbReference type="GO" id="GO:0005730">
    <property type="term" value="C:nucleolus"/>
    <property type="evidence" value="ECO:0007669"/>
    <property type="project" value="UniProtKB-SubCell"/>
</dbReference>
<dbReference type="PROSITE" id="PS50294">
    <property type="entry name" value="WD_REPEATS_REGION"/>
    <property type="match status" value="1"/>
</dbReference>
<dbReference type="InterPro" id="IPR015943">
    <property type="entry name" value="WD40/YVTN_repeat-like_dom_sf"/>
</dbReference>
<protein>
    <recommendedName>
        <fullName evidence="7">U3 small nucleolar RNA-associated protein 15 C-terminal domain-containing protein</fullName>
    </recommendedName>
</protein>
<keyword evidence="2" id="KW-0698">rRNA processing</keyword>
<evidence type="ECO:0000256" key="5">
    <source>
        <dbReference type="ARBA" id="ARBA00023242"/>
    </source>
</evidence>
<evidence type="ECO:0000256" key="4">
    <source>
        <dbReference type="ARBA" id="ARBA00022737"/>
    </source>
</evidence>
<dbReference type="Gene3D" id="2.130.10.10">
    <property type="entry name" value="YVTN repeat-like/Quinoprotein amine dehydrogenase"/>
    <property type="match status" value="2"/>
</dbReference>
<sequence length="531" mass="57275">MEYEPAEYQKLQIRQYAPRSIRETAEGKYWRRFKAPIVAKQFGAVSHIDFCPTYPFNLAVTASTRVILYNGLAPAVVGRTISRFKDIAYSGCFRSDGKLVVAGGQDGIVQVFDANSRSVLRQFKAHKRPTRVARFGEDKLHVLSGSDDVTARWWDVSSGTQVLRLDGHRDYVRAAAASPTSPDTWATGGYDHTVKLWDVRAGGAPVLSLDHGAPVEDVAFFLSGSLAVTAGGNYLCVWDLLGASPSGGSGSGSGGRLLKRLDNFQKTVTCVRLSPLAGPDSVAAPRMLAGSLDGHVKIFELDSFRVTAASKYPSPVLSLGLSPDCRLLAVGLADGSLTVRKHARPKALAGAPGMPPPTKTRYQPRLTAANFRYFIRGQNSKAAETDYRVRKGRQAKLQPYDKMLRQFRYRDALDSALSSRQPEVVASVLEELAARGGLGGALGGRDAEGLRGLLRHLVRYISEPRYTRLLSNVGQRLLDVYSGVVGSSPAVDRLLGALRNRLAEELGVQDQLAALAGALEPLLAASLAGAV</sequence>